<protein>
    <submittedName>
        <fullName evidence="1">Uncharacterized protein</fullName>
    </submittedName>
</protein>
<organism evidence="1 2">
    <name type="scientific">Candidatus Liberibacter solanacearum</name>
    <dbReference type="NCBI Taxonomy" id="556287"/>
    <lineage>
        <taxon>Bacteria</taxon>
        <taxon>Pseudomonadati</taxon>
        <taxon>Pseudomonadota</taxon>
        <taxon>Alphaproteobacteria</taxon>
        <taxon>Hyphomicrobiales</taxon>
        <taxon>Rhizobiaceae</taxon>
        <taxon>Liberibacter</taxon>
    </lineage>
</organism>
<sequence>MFGWKIKKGKNMILKKKELDKIASISRKRNVMIELTEDGRCVRIYPEFDARTDIEPPEEPYDKEIRL</sequence>
<evidence type="ECO:0000313" key="1">
    <source>
        <dbReference type="EMBL" id="ONI59961.1"/>
    </source>
</evidence>
<name>A0A1V2N8G9_9HYPH</name>
<gene>
    <name evidence="1" type="ORF">AYO25_02570</name>
</gene>
<dbReference type="AlphaFoldDB" id="A0A1V2N8G9"/>
<dbReference type="Proteomes" id="UP000189542">
    <property type="component" value="Unassembled WGS sequence"/>
</dbReference>
<proteinExistence type="predicted"/>
<accession>A0A1V2N8G9</accession>
<comment type="caution">
    <text evidence="1">The sequence shown here is derived from an EMBL/GenBank/DDBJ whole genome shotgun (WGS) entry which is preliminary data.</text>
</comment>
<dbReference type="EMBL" id="LVWB01000008">
    <property type="protein sequence ID" value="ONI59961.1"/>
    <property type="molecule type" value="Genomic_DNA"/>
</dbReference>
<reference evidence="1 2" key="1">
    <citation type="journal article" date="2017" name="PLoS ONE">
        <title>Genomic sequence of 'Candidatus Liberibacter solanacearum' haplotype C and its comparison with haplotype A and B genomes.</title>
        <authorList>
            <person name="Wang J."/>
            <person name="Haapalainen M."/>
            <person name="Schott T."/>
            <person name="Thompson S.M."/>
            <person name="Smith G.R."/>
            <person name="Nissinen A.I."/>
            <person name="Pirhonen M."/>
        </authorList>
    </citation>
    <scope>NUCLEOTIDE SEQUENCE [LARGE SCALE GENOMIC DNA]</scope>
    <source>
        <strain evidence="1 2">FIN111</strain>
    </source>
</reference>
<evidence type="ECO:0000313" key="2">
    <source>
        <dbReference type="Proteomes" id="UP000189542"/>
    </source>
</evidence>